<dbReference type="SUPFAM" id="SSF51905">
    <property type="entry name" value="FAD/NAD(P)-binding domain"/>
    <property type="match status" value="1"/>
</dbReference>
<protein>
    <recommendedName>
        <fullName evidence="3">lycopene beta-cyclase</fullName>
        <ecNumber evidence="3">5.5.1.19</ecNumber>
    </recommendedName>
</protein>
<dbReference type="Pfam" id="PF05834">
    <property type="entry name" value="Lycopene_cycl"/>
    <property type="match status" value="1"/>
</dbReference>
<feature type="chain" id="PRO_5002869311" description="lycopene beta-cyclase" evidence="7">
    <location>
        <begin position="22"/>
        <end position="597"/>
    </location>
</feature>
<dbReference type="eggNOG" id="ENOG502QT2F">
    <property type="taxonomic scope" value="Eukaryota"/>
</dbReference>
<evidence type="ECO:0000256" key="5">
    <source>
        <dbReference type="ARBA" id="ARBA00023027"/>
    </source>
</evidence>
<dbReference type="KEGG" id="tps:THAPSDRAFT_270357"/>
<dbReference type="RefSeq" id="XP_002287870.1">
    <property type="nucleotide sequence ID" value="XM_002287834.1"/>
</dbReference>
<dbReference type="InterPro" id="IPR010108">
    <property type="entry name" value="Lycopene_cyclase_b/e"/>
</dbReference>
<gene>
    <name evidence="8" type="ORF">THAPSDRAFT_270357</name>
</gene>
<dbReference type="GO" id="GO:0016705">
    <property type="term" value="F:oxidoreductase activity, acting on paired donors, with incorporation or reduction of molecular oxygen"/>
    <property type="evidence" value="ECO:0007669"/>
    <property type="project" value="InterPro"/>
</dbReference>
<keyword evidence="4" id="KW-0125">Carotenoid biosynthesis</keyword>
<reference evidence="8 9" key="2">
    <citation type="journal article" date="2008" name="Nature">
        <title>The Phaeodactylum genome reveals the evolutionary history of diatom genomes.</title>
        <authorList>
            <person name="Bowler C."/>
            <person name="Allen A.E."/>
            <person name="Badger J.H."/>
            <person name="Grimwood J."/>
            <person name="Jabbari K."/>
            <person name="Kuo A."/>
            <person name="Maheswari U."/>
            <person name="Martens C."/>
            <person name="Maumus F."/>
            <person name="Otillar R.P."/>
            <person name="Rayko E."/>
            <person name="Salamov A."/>
            <person name="Vandepoele K."/>
            <person name="Beszteri B."/>
            <person name="Gruber A."/>
            <person name="Heijde M."/>
            <person name="Katinka M."/>
            <person name="Mock T."/>
            <person name="Valentin K."/>
            <person name="Verret F."/>
            <person name="Berges J.A."/>
            <person name="Brownlee C."/>
            <person name="Cadoret J.P."/>
            <person name="Chiovitti A."/>
            <person name="Choi C.J."/>
            <person name="Coesel S."/>
            <person name="De Martino A."/>
            <person name="Detter J.C."/>
            <person name="Durkin C."/>
            <person name="Falciatore A."/>
            <person name="Fournet J."/>
            <person name="Haruta M."/>
            <person name="Huysman M.J."/>
            <person name="Jenkins B.D."/>
            <person name="Jiroutova K."/>
            <person name="Jorgensen R.E."/>
            <person name="Joubert Y."/>
            <person name="Kaplan A."/>
            <person name="Kroger N."/>
            <person name="Kroth P.G."/>
            <person name="La Roche J."/>
            <person name="Lindquist E."/>
            <person name="Lommer M."/>
            <person name="Martin-Jezequel V."/>
            <person name="Lopez P.J."/>
            <person name="Lucas S."/>
            <person name="Mangogna M."/>
            <person name="McGinnis K."/>
            <person name="Medlin L.K."/>
            <person name="Montsant A."/>
            <person name="Oudot-Le Secq M.P."/>
            <person name="Napoli C."/>
            <person name="Obornik M."/>
            <person name="Parker M.S."/>
            <person name="Petit J.L."/>
            <person name="Porcel B.M."/>
            <person name="Poulsen N."/>
            <person name="Robison M."/>
            <person name="Rychlewski L."/>
            <person name="Rynearson T.A."/>
            <person name="Schmutz J."/>
            <person name="Shapiro H."/>
            <person name="Siaut M."/>
            <person name="Stanley M."/>
            <person name="Sussman M.R."/>
            <person name="Taylor A.R."/>
            <person name="Vardi A."/>
            <person name="von Dassow P."/>
            <person name="Vyverman W."/>
            <person name="Willis A."/>
            <person name="Wyrwicz L.S."/>
            <person name="Rokhsar D.S."/>
            <person name="Weissenbach J."/>
            <person name="Armbrust E.V."/>
            <person name="Green B.R."/>
            <person name="Van de Peer Y."/>
            <person name="Grigoriev I.V."/>
        </authorList>
    </citation>
    <scope>NUCLEOTIDE SEQUENCE [LARGE SCALE GENOMIC DNA]</scope>
    <source>
        <strain evidence="8 9">CCMP1335</strain>
    </source>
</reference>
<dbReference type="PANTHER" id="PTHR39757">
    <property type="match status" value="1"/>
</dbReference>
<organism evidence="8 9">
    <name type="scientific">Thalassiosira pseudonana</name>
    <name type="common">Marine diatom</name>
    <name type="synonym">Cyclotella nana</name>
    <dbReference type="NCBI Taxonomy" id="35128"/>
    <lineage>
        <taxon>Eukaryota</taxon>
        <taxon>Sar</taxon>
        <taxon>Stramenopiles</taxon>
        <taxon>Ochrophyta</taxon>
        <taxon>Bacillariophyta</taxon>
        <taxon>Coscinodiscophyceae</taxon>
        <taxon>Thalassiosirophycidae</taxon>
        <taxon>Thalassiosirales</taxon>
        <taxon>Thalassiosiraceae</taxon>
        <taxon>Thalassiosira</taxon>
    </lineage>
</organism>
<dbReference type="InterPro" id="IPR036188">
    <property type="entry name" value="FAD/NAD-bd_sf"/>
</dbReference>
<dbReference type="Proteomes" id="UP000001449">
    <property type="component" value="Chromosome 2"/>
</dbReference>
<evidence type="ECO:0000256" key="1">
    <source>
        <dbReference type="ARBA" id="ARBA00005089"/>
    </source>
</evidence>
<keyword evidence="9" id="KW-1185">Reference proteome</keyword>
<name>B8BUM8_THAPS</name>
<comment type="pathway">
    <text evidence="1">Carotenoid biosynthesis; beta-carotene biosynthesis.</text>
</comment>
<dbReference type="GO" id="GO:0016860">
    <property type="term" value="F:intramolecular oxidoreductase activity"/>
    <property type="evidence" value="ECO:0007669"/>
    <property type="project" value="UniProtKB-ARBA"/>
</dbReference>
<feature type="signal peptide" evidence="7">
    <location>
        <begin position="1"/>
        <end position="21"/>
    </location>
</feature>
<dbReference type="AlphaFoldDB" id="B8BUM8"/>
<accession>B8BUM8</accession>
<keyword evidence="5" id="KW-0520">NAD</keyword>
<evidence type="ECO:0000256" key="6">
    <source>
        <dbReference type="ARBA" id="ARBA00037906"/>
    </source>
</evidence>
<dbReference type="GeneID" id="7444681"/>
<dbReference type="NCBIfam" id="TIGR01790">
    <property type="entry name" value="carotene-cycl"/>
    <property type="match status" value="1"/>
</dbReference>
<evidence type="ECO:0000256" key="7">
    <source>
        <dbReference type="SAM" id="SignalP"/>
    </source>
</evidence>
<dbReference type="STRING" id="35128.B8BUM8"/>
<evidence type="ECO:0000256" key="4">
    <source>
        <dbReference type="ARBA" id="ARBA00022746"/>
    </source>
</evidence>
<dbReference type="PANTHER" id="PTHR39757:SF5">
    <property type="entry name" value="OS02G0190600 PROTEIN"/>
    <property type="match status" value="1"/>
</dbReference>
<evidence type="ECO:0000256" key="2">
    <source>
        <dbReference type="ARBA" id="ARBA00006599"/>
    </source>
</evidence>
<reference evidence="8 9" key="1">
    <citation type="journal article" date="2004" name="Science">
        <title>The genome of the diatom Thalassiosira pseudonana: ecology, evolution, and metabolism.</title>
        <authorList>
            <person name="Armbrust E.V."/>
            <person name="Berges J.A."/>
            <person name="Bowler C."/>
            <person name="Green B.R."/>
            <person name="Martinez D."/>
            <person name="Putnam N.H."/>
            <person name="Zhou S."/>
            <person name="Allen A.E."/>
            <person name="Apt K.E."/>
            <person name="Bechner M."/>
            <person name="Brzezinski M.A."/>
            <person name="Chaal B.K."/>
            <person name="Chiovitti A."/>
            <person name="Davis A.K."/>
            <person name="Demarest M.S."/>
            <person name="Detter J.C."/>
            <person name="Glavina T."/>
            <person name="Goodstein D."/>
            <person name="Hadi M.Z."/>
            <person name="Hellsten U."/>
            <person name="Hildebrand M."/>
            <person name="Jenkins B.D."/>
            <person name="Jurka J."/>
            <person name="Kapitonov V.V."/>
            <person name="Kroger N."/>
            <person name="Lau W.W."/>
            <person name="Lane T.W."/>
            <person name="Larimer F.W."/>
            <person name="Lippmeier J.C."/>
            <person name="Lucas S."/>
            <person name="Medina M."/>
            <person name="Montsant A."/>
            <person name="Obornik M."/>
            <person name="Parker M.S."/>
            <person name="Palenik B."/>
            <person name="Pazour G.J."/>
            <person name="Richardson P.M."/>
            <person name="Rynearson T.A."/>
            <person name="Saito M.A."/>
            <person name="Schwartz D.C."/>
            <person name="Thamatrakoln K."/>
            <person name="Valentin K."/>
            <person name="Vardi A."/>
            <person name="Wilkerson F.P."/>
            <person name="Rokhsar D.S."/>
        </authorList>
    </citation>
    <scope>NUCLEOTIDE SEQUENCE [LARGE SCALE GENOMIC DNA]</scope>
    <source>
        <strain evidence="8 9">CCMP1335</strain>
    </source>
</reference>
<evidence type="ECO:0000313" key="9">
    <source>
        <dbReference type="Proteomes" id="UP000001449"/>
    </source>
</evidence>
<keyword evidence="7" id="KW-0732">Signal</keyword>
<dbReference type="PaxDb" id="35128-Thaps261407"/>
<proteinExistence type="inferred from homology"/>
<sequence>MVAVNPLHAVALAVLPSAAYAFVSPTPVVLSPSSARVTPLSGAPYCTSYRVRHSHSFPTTSIQSRTTSSTIFASASNPTLTPTSQDTCDVLVLGSGPAARSIATLLSSKANDKAYDVLLADSNYDRRWAPNYGVWQDEWQSICKLYESFNQPIGNEVIDRLWMSTDCFFGGSFDIAAEQRMRLDRPYCRIERDVLRRVLSPASECTSVNIYSPSGSMVHDESGTSVLIQSKDGDISQVRAKLVVDCTGHESKIVLKDDRMKSIPPGFQIAYGILAEVDETSIPNNDFCGPYFKEAMTLFDYRTDHFPEGSNELAKAEKAPTFMYAMPLNGNRIFFEETSLVARPALSFQECKDRCMTRLEHLGITVTKVEEEEFCYIPMGGPLPAKDQRVIGFGGAAAMVHPSTGYHLCRAMMGAGEVAKVIREELEEKNWNPDRAAARAYNAIWSPTTIAQRNFAVFGGEFLMKQNVVGLRGFFDGFFKLPLGLWGGFLAGWPGLPNNENHETWWARLVFGLTFVSKLPVSVAVDMLGSIATYSISEGVPLPQSVTPLLGLPDGYEYREKKSSIGDVAAKHEARRMIMESTVEEVVPVDFEEKTAA</sequence>
<dbReference type="InParanoid" id="B8BUM8"/>
<dbReference type="GO" id="GO:0016117">
    <property type="term" value="P:carotenoid biosynthetic process"/>
    <property type="evidence" value="ECO:0007669"/>
    <property type="project" value="UniProtKB-KW"/>
</dbReference>
<comment type="similarity">
    <text evidence="2">Belongs to the lycopene cyclase family.</text>
</comment>
<evidence type="ECO:0000313" key="8">
    <source>
        <dbReference type="EMBL" id="EED95313.1"/>
    </source>
</evidence>
<evidence type="ECO:0000256" key="3">
    <source>
        <dbReference type="ARBA" id="ARBA00012242"/>
    </source>
</evidence>
<dbReference type="HOGENOM" id="CLU_032956_1_0_1"/>
<dbReference type="Gene3D" id="3.50.50.60">
    <property type="entry name" value="FAD/NAD(P)-binding domain"/>
    <property type="match status" value="1"/>
</dbReference>
<dbReference type="EC" id="5.5.1.19" evidence="3"/>
<dbReference type="EMBL" id="CM000639">
    <property type="protein sequence ID" value="EED95313.1"/>
    <property type="molecule type" value="Genomic_DNA"/>
</dbReference>
<comment type="pathway">
    <text evidence="6">Carotenoid biosynthesis; beta-zeacarotene biosynthesis.</text>
</comment>